<evidence type="ECO:0000313" key="1">
    <source>
        <dbReference type="EMBL" id="EXF83819.1"/>
    </source>
</evidence>
<dbReference type="KEGG" id="cfj:CFIO01_01546"/>
<proteinExistence type="predicted"/>
<gene>
    <name evidence="1" type="ORF">CFIO01_01546</name>
</gene>
<organism evidence="1 2">
    <name type="scientific">Colletotrichum fioriniae PJ7</name>
    <dbReference type="NCBI Taxonomy" id="1445577"/>
    <lineage>
        <taxon>Eukaryota</taxon>
        <taxon>Fungi</taxon>
        <taxon>Dikarya</taxon>
        <taxon>Ascomycota</taxon>
        <taxon>Pezizomycotina</taxon>
        <taxon>Sordariomycetes</taxon>
        <taxon>Hypocreomycetidae</taxon>
        <taxon>Glomerellales</taxon>
        <taxon>Glomerellaceae</taxon>
        <taxon>Colletotrichum</taxon>
        <taxon>Colletotrichum acutatum species complex</taxon>
    </lineage>
</organism>
<dbReference type="EMBL" id="JARH01000222">
    <property type="protein sequence ID" value="EXF83819.1"/>
    <property type="molecule type" value="Genomic_DNA"/>
</dbReference>
<dbReference type="Proteomes" id="UP000020467">
    <property type="component" value="Unassembled WGS sequence"/>
</dbReference>
<accession>A0A010RZV7</accession>
<protein>
    <submittedName>
        <fullName evidence="1">Uncharacterized protein</fullName>
    </submittedName>
</protein>
<comment type="caution">
    <text evidence="1">The sequence shown here is derived from an EMBL/GenBank/DDBJ whole genome shotgun (WGS) entry which is preliminary data.</text>
</comment>
<name>A0A010RZV7_9PEZI</name>
<evidence type="ECO:0000313" key="2">
    <source>
        <dbReference type="Proteomes" id="UP000020467"/>
    </source>
</evidence>
<dbReference type="OrthoDB" id="4848174at2759"/>
<dbReference type="HOGENOM" id="CLU_1294294_0_0_1"/>
<sequence length="213" mass="24715">MCEKILSGNQEVKDDFSRTLVHITPQYPESLSMRDFLDKFVEATDESFEVDFSLSTSSVHTAFRDSWPANVSDENGVGEATLWTLDASSRLEEHRNMLKRYQESHILEYEEGLDCAPFDNSDLWENTTHIGVKGLLEYLEDDLVQQFHYDMHNQDDDFASQPTLLQGNPARHTITRLNTQAYTGEVYEDQHEDIHKNDHQAYRYNHDANSSLY</sequence>
<keyword evidence="2" id="KW-1185">Reference proteome</keyword>
<reference evidence="1 2" key="1">
    <citation type="submission" date="2014-02" db="EMBL/GenBank/DDBJ databases">
        <title>The genome sequence of Colletotrichum fioriniae PJ7.</title>
        <authorList>
            <person name="Baroncelli R."/>
            <person name="Thon M.R."/>
        </authorList>
    </citation>
    <scope>NUCLEOTIDE SEQUENCE [LARGE SCALE GENOMIC DNA]</scope>
    <source>
        <strain evidence="1 2">PJ7</strain>
    </source>
</reference>
<dbReference type="AlphaFoldDB" id="A0A010RZV7"/>